<keyword evidence="7" id="KW-0539">Nucleus</keyword>
<protein>
    <submittedName>
        <fullName evidence="11">(thale cress) hypothetical protein</fullName>
    </submittedName>
</protein>
<dbReference type="PANTHER" id="PTHR22930">
    <property type="match status" value="1"/>
</dbReference>
<keyword evidence="4" id="KW-0540">Nuclease</keyword>
<dbReference type="GO" id="GO:0016787">
    <property type="term" value="F:hydrolase activity"/>
    <property type="evidence" value="ECO:0007669"/>
    <property type="project" value="UniProtKB-KW"/>
</dbReference>
<dbReference type="AlphaFoldDB" id="A0A7G2E1U8"/>
<dbReference type="Proteomes" id="UP000516314">
    <property type="component" value="Chromosome 1"/>
</dbReference>
<keyword evidence="6" id="KW-0378">Hydrolase</keyword>
<dbReference type="PANTHER" id="PTHR22930:SF281">
    <property type="entry name" value="NUCLEASE"/>
    <property type="match status" value="1"/>
</dbReference>
<proteinExistence type="inferred from homology"/>
<keyword evidence="5" id="KW-0479">Metal-binding</keyword>
<name>A0A7G2E1U8_ARATH</name>
<sequence length="535" mass="61638">MQRCLVLHDVQSQSQHSARQRREQLIHEHGVDEEGEDYSDSDSGNMPETESTARRGSSAQRSGGSSLVSIGSGSRRSHRRQSFETTIQDSITGFREFQRQSFQQLRPGAFDQDDYDEFKKAEAIFIALNLPKHTRFHWACINALKELVFWRKYLIDITASTDEDKVQLLEAMTGVSRNNQDVPKQLGSSHSFGSPHSGVGSQGDCVTIETPPIIQQTSSSGLGFTNYFETGQIPQTPRPGGISYMSVAITRPYEERIELWNLENKQFEELVIQPALNYYDRYFQRAPVQIDRGLGWRNLWRRLQQDAAAYLQLLRMSLPCFTTLCNMLQTNYDLQPTLNISIEESVAMFLRICGHNEVYRDVGLRFGRNQETVQRKFREVLMATELLACDYIRTPTRQELYRIPERLQVDQRYWPYFSGFVGAMDGTHVCVKVKPDLHGMYWNRHDNASLNIMAICDLNMLFTYIWNGAPGSCYDTAVLQIAQQSDSEFPLPPSEKYYLVDSGYPNKQGFLTPYRSSRNRVVRYHMSQFYYGPRP</sequence>
<evidence type="ECO:0000256" key="6">
    <source>
        <dbReference type="ARBA" id="ARBA00022801"/>
    </source>
</evidence>
<comment type="cofactor">
    <cofactor evidence="1">
        <name>a divalent metal cation</name>
        <dbReference type="ChEBI" id="CHEBI:60240"/>
    </cofactor>
</comment>
<feature type="compositionally biased region" description="Low complexity" evidence="8">
    <location>
        <begin position="54"/>
        <end position="74"/>
    </location>
</feature>
<evidence type="ECO:0000313" key="11">
    <source>
        <dbReference type="EMBL" id="CAD5314712.1"/>
    </source>
</evidence>
<comment type="subcellular location">
    <subcellularLocation>
        <location evidence="2">Nucleus</location>
    </subcellularLocation>
</comment>
<dbReference type="GO" id="GO:0005634">
    <property type="term" value="C:nucleus"/>
    <property type="evidence" value="ECO:0007669"/>
    <property type="project" value="UniProtKB-SubCell"/>
</dbReference>
<dbReference type="GO" id="GO:0046872">
    <property type="term" value="F:metal ion binding"/>
    <property type="evidence" value="ECO:0007669"/>
    <property type="project" value="UniProtKB-KW"/>
</dbReference>
<evidence type="ECO:0000256" key="1">
    <source>
        <dbReference type="ARBA" id="ARBA00001968"/>
    </source>
</evidence>
<evidence type="ECO:0000256" key="8">
    <source>
        <dbReference type="SAM" id="MobiDB-lite"/>
    </source>
</evidence>
<feature type="domain" description="DDE Tnp4" evidence="9">
    <location>
        <begin position="424"/>
        <end position="516"/>
    </location>
</feature>
<feature type="domain" description="DUF8040" evidence="10">
    <location>
        <begin position="305"/>
        <end position="383"/>
    </location>
</feature>
<evidence type="ECO:0000256" key="4">
    <source>
        <dbReference type="ARBA" id="ARBA00022722"/>
    </source>
</evidence>
<organism evidence="11 12">
    <name type="scientific">Arabidopsis thaliana</name>
    <name type="common">Mouse-ear cress</name>
    <dbReference type="NCBI Taxonomy" id="3702"/>
    <lineage>
        <taxon>Eukaryota</taxon>
        <taxon>Viridiplantae</taxon>
        <taxon>Streptophyta</taxon>
        <taxon>Embryophyta</taxon>
        <taxon>Tracheophyta</taxon>
        <taxon>Spermatophyta</taxon>
        <taxon>Magnoliopsida</taxon>
        <taxon>eudicotyledons</taxon>
        <taxon>Gunneridae</taxon>
        <taxon>Pentapetalae</taxon>
        <taxon>rosids</taxon>
        <taxon>malvids</taxon>
        <taxon>Brassicales</taxon>
        <taxon>Brassicaceae</taxon>
        <taxon>Camelineae</taxon>
        <taxon>Arabidopsis</taxon>
    </lineage>
</organism>
<evidence type="ECO:0000256" key="2">
    <source>
        <dbReference type="ARBA" id="ARBA00004123"/>
    </source>
</evidence>
<evidence type="ECO:0000256" key="3">
    <source>
        <dbReference type="ARBA" id="ARBA00006958"/>
    </source>
</evidence>
<dbReference type="Pfam" id="PF13359">
    <property type="entry name" value="DDE_Tnp_4"/>
    <property type="match status" value="1"/>
</dbReference>
<accession>A0A7G2E1U8</accession>
<feature type="compositionally biased region" description="Basic and acidic residues" evidence="8">
    <location>
        <begin position="20"/>
        <end position="32"/>
    </location>
</feature>
<dbReference type="InterPro" id="IPR027806">
    <property type="entry name" value="HARBI1_dom"/>
</dbReference>
<evidence type="ECO:0000256" key="7">
    <source>
        <dbReference type="ARBA" id="ARBA00023242"/>
    </source>
</evidence>
<evidence type="ECO:0000259" key="9">
    <source>
        <dbReference type="Pfam" id="PF13359"/>
    </source>
</evidence>
<evidence type="ECO:0000256" key="5">
    <source>
        <dbReference type="ARBA" id="ARBA00022723"/>
    </source>
</evidence>
<dbReference type="InterPro" id="IPR058353">
    <property type="entry name" value="DUF8040"/>
</dbReference>
<evidence type="ECO:0000259" key="10">
    <source>
        <dbReference type="Pfam" id="PF26138"/>
    </source>
</evidence>
<feature type="region of interest" description="Disordered" evidence="8">
    <location>
        <begin position="1"/>
        <end position="83"/>
    </location>
</feature>
<dbReference type="EMBL" id="LR881466">
    <property type="protein sequence ID" value="CAD5314712.1"/>
    <property type="molecule type" value="Genomic_DNA"/>
</dbReference>
<evidence type="ECO:0000313" key="12">
    <source>
        <dbReference type="Proteomes" id="UP000516314"/>
    </source>
</evidence>
<comment type="similarity">
    <text evidence="3">Belongs to the HARBI1 family.</text>
</comment>
<gene>
    <name evidence="11" type="ORF">AT9943_LOCUS3136</name>
</gene>
<dbReference type="Pfam" id="PF26138">
    <property type="entry name" value="DUF8040"/>
    <property type="match status" value="1"/>
</dbReference>
<dbReference type="GO" id="GO:0004518">
    <property type="term" value="F:nuclease activity"/>
    <property type="evidence" value="ECO:0007669"/>
    <property type="project" value="UniProtKB-KW"/>
</dbReference>
<reference evidence="11 12" key="1">
    <citation type="submission" date="2020-09" db="EMBL/GenBank/DDBJ databases">
        <authorList>
            <person name="Ashkenazy H."/>
        </authorList>
    </citation>
    <scope>NUCLEOTIDE SEQUENCE [LARGE SCALE GENOMIC DNA]</scope>
    <source>
        <strain evidence="12">cv. Cdm-0</strain>
    </source>
</reference>
<dbReference type="InterPro" id="IPR045249">
    <property type="entry name" value="HARBI1-like"/>
</dbReference>